<sequence length="39" mass="4487">MTLPGNTLFLGTVLSNRRQPVCERDFEVLSGVNFAYERR</sequence>
<evidence type="ECO:0000313" key="1">
    <source>
        <dbReference type="EMBL" id="AIE86196.1"/>
    </source>
</evidence>
<keyword evidence="2" id="KW-1185">Reference proteome</keyword>
<name>A0A068NRY1_FIMGI</name>
<dbReference type="EMBL" id="CP007139">
    <property type="protein sequence ID" value="AIE86196.1"/>
    <property type="molecule type" value="Genomic_DNA"/>
</dbReference>
<organism evidence="1 2">
    <name type="scientific">Fimbriimonas ginsengisoli Gsoil 348</name>
    <dbReference type="NCBI Taxonomy" id="661478"/>
    <lineage>
        <taxon>Bacteria</taxon>
        <taxon>Bacillati</taxon>
        <taxon>Armatimonadota</taxon>
        <taxon>Fimbriimonadia</taxon>
        <taxon>Fimbriimonadales</taxon>
        <taxon>Fimbriimonadaceae</taxon>
        <taxon>Fimbriimonas</taxon>
    </lineage>
</organism>
<protein>
    <submittedName>
        <fullName evidence="1">Uncharacterized protein</fullName>
    </submittedName>
</protein>
<dbReference type="HOGENOM" id="CLU_3310122_0_0_0"/>
<dbReference type="STRING" id="661478.OP10G_2828"/>
<gene>
    <name evidence="1" type="ORF">OP10G_2828</name>
</gene>
<dbReference type="KEGG" id="fgi:OP10G_2828"/>
<dbReference type="Proteomes" id="UP000027982">
    <property type="component" value="Chromosome"/>
</dbReference>
<proteinExistence type="predicted"/>
<dbReference type="AlphaFoldDB" id="A0A068NRY1"/>
<reference evidence="1 2" key="1">
    <citation type="journal article" date="2014" name="PLoS ONE">
        <title>The first complete genome sequence of the class fimbriimonadia in the phylum armatimonadetes.</title>
        <authorList>
            <person name="Hu Z.Y."/>
            <person name="Wang Y.Z."/>
            <person name="Im W.T."/>
            <person name="Wang S.Y."/>
            <person name="Zhao G.P."/>
            <person name="Zheng H.J."/>
            <person name="Quan Z.X."/>
        </authorList>
    </citation>
    <scope>NUCLEOTIDE SEQUENCE [LARGE SCALE GENOMIC DNA]</scope>
    <source>
        <strain evidence="1">Gsoil 348</strain>
    </source>
</reference>
<accession>A0A068NRY1</accession>
<evidence type="ECO:0000313" key="2">
    <source>
        <dbReference type="Proteomes" id="UP000027982"/>
    </source>
</evidence>